<name>B8HXZ6_CYAP4</name>
<dbReference type="eggNOG" id="COG3741">
    <property type="taxonomic scope" value="Bacteria"/>
</dbReference>
<dbReference type="AlphaFoldDB" id="B8HXZ6"/>
<sequence length="141" mass="16856">MAHHHIQELEQLVRLFESCQLPRTQWTHQTHLIVAFWFLVHYPQAEAIARIRVGVQRYNQAIGIENSATSGYHEKITLFWIRRIQAVLEQQVQAQFTLEQWDELIQQCNNPKLPLQYYSPQYLMSWQARSAWVEPDLQPLF</sequence>
<dbReference type="EMBL" id="CP001344">
    <property type="protein sequence ID" value="ACL43435.1"/>
    <property type="molecule type" value="Genomic_DNA"/>
</dbReference>
<proteinExistence type="predicted"/>
<dbReference type="HOGENOM" id="CLU_142891_0_0_3"/>
<dbReference type="OrthoDB" id="117988at2"/>
<accession>B8HXZ6</accession>
<reference evidence="1" key="1">
    <citation type="submission" date="2009-01" db="EMBL/GenBank/DDBJ databases">
        <title>Complete sequence of chromosome Cyanothece sp. PCC 7425.</title>
        <authorList>
            <consortium name="US DOE Joint Genome Institute"/>
            <person name="Lucas S."/>
            <person name="Copeland A."/>
            <person name="Lapidus A."/>
            <person name="Glavina del Rio T."/>
            <person name="Dalin E."/>
            <person name="Tice H."/>
            <person name="Bruce D."/>
            <person name="Goodwin L."/>
            <person name="Pitluck S."/>
            <person name="Sims D."/>
            <person name="Meineke L."/>
            <person name="Brettin T."/>
            <person name="Detter J.C."/>
            <person name="Han C."/>
            <person name="Larimer F."/>
            <person name="Land M."/>
            <person name="Hauser L."/>
            <person name="Kyrpides N."/>
            <person name="Ovchinnikova G."/>
            <person name="Liberton M."/>
            <person name="Stoeckel J."/>
            <person name="Banerjee A."/>
            <person name="Singh A."/>
            <person name="Page L."/>
            <person name="Sato H."/>
            <person name="Zhao L."/>
            <person name="Sherman L."/>
            <person name="Pakrasi H."/>
            <person name="Richardson P."/>
        </authorList>
    </citation>
    <scope>NUCLEOTIDE SEQUENCE</scope>
    <source>
        <strain evidence="1">PCC 7425</strain>
    </source>
</reference>
<organism evidence="1">
    <name type="scientific">Cyanothece sp. (strain PCC 7425 / ATCC 29141)</name>
    <dbReference type="NCBI Taxonomy" id="395961"/>
    <lineage>
        <taxon>Bacteria</taxon>
        <taxon>Bacillati</taxon>
        <taxon>Cyanobacteriota</taxon>
        <taxon>Cyanophyceae</taxon>
        <taxon>Gomontiellales</taxon>
        <taxon>Cyanothecaceae</taxon>
        <taxon>Cyanothece</taxon>
    </lineage>
</organism>
<protein>
    <submittedName>
        <fullName evidence="1">Uncharacterized protein</fullName>
    </submittedName>
</protein>
<gene>
    <name evidence="1" type="ordered locus">Cyan7425_1049</name>
</gene>
<evidence type="ECO:0000313" key="1">
    <source>
        <dbReference type="EMBL" id="ACL43435.1"/>
    </source>
</evidence>
<dbReference type="KEGG" id="cyn:Cyan7425_1049"/>
<dbReference type="STRING" id="395961.Cyan7425_1049"/>